<dbReference type="STRING" id="1798373.A2154_01255"/>
<name>A0A1F5Z8L3_9BACT</name>
<dbReference type="AlphaFoldDB" id="A0A1F5Z8L3"/>
<feature type="domain" description="Glycosyltransferase 2-like" evidence="1">
    <location>
        <begin position="27"/>
        <end position="146"/>
    </location>
</feature>
<evidence type="ECO:0000259" key="1">
    <source>
        <dbReference type="Pfam" id="PF00535"/>
    </source>
</evidence>
<reference evidence="2 3" key="1">
    <citation type="journal article" date="2016" name="Nat. Commun.">
        <title>Thousands of microbial genomes shed light on interconnected biogeochemical processes in an aquifer system.</title>
        <authorList>
            <person name="Anantharaman K."/>
            <person name="Brown C.T."/>
            <person name="Hug L.A."/>
            <person name="Sharon I."/>
            <person name="Castelle C.J."/>
            <person name="Probst A.J."/>
            <person name="Thomas B.C."/>
            <person name="Singh A."/>
            <person name="Wilkins M.J."/>
            <person name="Karaoz U."/>
            <person name="Brodie E.L."/>
            <person name="Williams K.H."/>
            <person name="Hubbard S.S."/>
            <person name="Banfield J.F."/>
        </authorList>
    </citation>
    <scope>NUCLEOTIDE SEQUENCE [LARGE SCALE GENOMIC DNA]</scope>
</reference>
<comment type="caution">
    <text evidence="2">The sequence shown here is derived from an EMBL/GenBank/DDBJ whole genome shotgun (WGS) entry which is preliminary data.</text>
</comment>
<dbReference type="PANTHER" id="PTHR48090:SF7">
    <property type="entry name" value="RFBJ PROTEIN"/>
    <property type="match status" value="1"/>
</dbReference>
<evidence type="ECO:0000313" key="3">
    <source>
        <dbReference type="Proteomes" id="UP000176854"/>
    </source>
</evidence>
<dbReference type="Proteomes" id="UP000176854">
    <property type="component" value="Unassembled WGS sequence"/>
</dbReference>
<dbReference type="EMBL" id="MFJC01000050">
    <property type="protein sequence ID" value="OGG08715.1"/>
    <property type="molecule type" value="Genomic_DNA"/>
</dbReference>
<gene>
    <name evidence="2" type="ORF">A2154_01255</name>
</gene>
<dbReference type="PANTHER" id="PTHR48090">
    <property type="entry name" value="UNDECAPRENYL-PHOSPHATE 4-DEOXY-4-FORMAMIDO-L-ARABINOSE TRANSFERASE-RELATED"/>
    <property type="match status" value="1"/>
</dbReference>
<evidence type="ECO:0000313" key="2">
    <source>
        <dbReference type="EMBL" id="OGG08715.1"/>
    </source>
</evidence>
<dbReference type="Gene3D" id="3.90.550.10">
    <property type="entry name" value="Spore Coat Polysaccharide Biosynthesis Protein SpsA, Chain A"/>
    <property type="match status" value="1"/>
</dbReference>
<dbReference type="CDD" id="cd04179">
    <property type="entry name" value="DPM_DPG-synthase_like"/>
    <property type="match status" value="1"/>
</dbReference>
<dbReference type="InterPro" id="IPR029044">
    <property type="entry name" value="Nucleotide-diphossugar_trans"/>
</dbReference>
<dbReference type="SUPFAM" id="SSF53448">
    <property type="entry name" value="Nucleotide-diphospho-sugar transferases"/>
    <property type="match status" value="1"/>
</dbReference>
<dbReference type="Pfam" id="PF00535">
    <property type="entry name" value="Glycos_transf_2"/>
    <property type="match status" value="1"/>
</dbReference>
<accession>A0A1F5Z8L3</accession>
<dbReference type="InterPro" id="IPR001173">
    <property type="entry name" value="Glyco_trans_2-like"/>
</dbReference>
<dbReference type="InterPro" id="IPR050256">
    <property type="entry name" value="Glycosyltransferase_2"/>
</dbReference>
<proteinExistence type="predicted"/>
<sequence>MTLGKHRLVVYNVCEFIKTFMNNGGISVIIPVYNECRTISTILEIVKLWGKAQEIIVVDDGSTDKTVQAVSRIASVNLISYKKNQGKGYALTAGIKKSHGSVLMFLDGDMLGLTRADLDEIVNPMIRGQADMVLGLARFWSAGSFEPFNDLTGIRVVKKDIIENLLTRISASGYGVELILNNAHKHLRIVRVPLEHVYILGKLEKQKMSDAALTYVKEARELMTETIRQQSKMMSPRARDILKNIVKYLKLTMEVLQQPL</sequence>
<protein>
    <recommendedName>
        <fullName evidence="1">Glycosyltransferase 2-like domain-containing protein</fullName>
    </recommendedName>
</protein>
<organism evidence="2 3">
    <name type="scientific">Candidatus Gottesmanbacteria bacterium RBG_16_43_7</name>
    <dbReference type="NCBI Taxonomy" id="1798373"/>
    <lineage>
        <taxon>Bacteria</taxon>
        <taxon>Candidatus Gottesmaniibacteriota</taxon>
    </lineage>
</organism>